<reference evidence="3 4" key="1">
    <citation type="journal article" date="2013" name="PLoS Genet.">
        <title>Comparative genome structure, secondary metabolite, and effector coding capacity across Cochliobolus pathogens.</title>
        <authorList>
            <person name="Condon B.J."/>
            <person name="Leng Y."/>
            <person name="Wu D."/>
            <person name="Bushley K.E."/>
            <person name="Ohm R.A."/>
            <person name="Otillar R."/>
            <person name="Martin J."/>
            <person name="Schackwitz W."/>
            <person name="Grimwood J."/>
            <person name="MohdZainudin N."/>
            <person name="Xue C."/>
            <person name="Wang R."/>
            <person name="Manning V.A."/>
            <person name="Dhillon B."/>
            <person name="Tu Z.J."/>
            <person name="Steffenson B.J."/>
            <person name="Salamov A."/>
            <person name="Sun H."/>
            <person name="Lowry S."/>
            <person name="LaButti K."/>
            <person name="Han J."/>
            <person name="Copeland A."/>
            <person name="Lindquist E."/>
            <person name="Barry K."/>
            <person name="Schmutz J."/>
            <person name="Baker S.E."/>
            <person name="Ciuffetti L.M."/>
            <person name="Grigoriev I.V."/>
            <person name="Zhong S."/>
            <person name="Turgeon B.G."/>
        </authorList>
    </citation>
    <scope>NUCLEOTIDE SEQUENCE [LARGE SCALE GENOMIC DNA]</scope>
    <source>
        <strain evidence="3 4">ATCC 44560</strain>
    </source>
</reference>
<evidence type="ECO:0000256" key="1">
    <source>
        <dbReference type="SAM" id="MobiDB-lite"/>
    </source>
</evidence>
<evidence type="ECO:0000259" key="2">
    <source>
        <dbReference type="SMART" id="SM00881"/>
    </source>
</evidence>
<accession>W6ZSV5</accession>
<sequence length="714" mass="76339">MLLHKTHALRSNLRMLPNSGYRTCQASLSTTARRTNYDATIQNLKIGSHTRVIFQGFTGKQATANAKESIEWGTNVVGGVKPNGSGEHLGLPVLPSVRAAMEQLKPDATGIYVAAHQATAAIEEAIEAEVPLIVAVAEHIPLHDIMRIHSMLQSQSKSRLVGANAPGIISAVGKCRIGFQPLPTFSPGHIGVVAKSGTLSYETVASLTRAGLGQSLCIAVGGDVIAGTNFVDALKVFENDEDTEAIIIVGELGGTTEEEAADWIRDYRKRVKDPKPIAAVIGGFQAPHGKIMGHAGAWVGLGEGTAEVKYKALESAGVTMVDHPAKFGGVMKNILAQSGRNVGKIEQSAAQQRRSYHTSPKQRPITHSSKTDASFIQKRSLHLSKEQSTALLESFNINLTIPPEGSPSTHYLGISPDRSSRSPSIIAAPTANPSKLTHRIRRFPFDYRTGPTPSAIAAATAHMQLSALPPKSKSQLVQTIHNLWNLYTSKEAIDAHIKIALSVESDNLLLYDPYLFFDDAAFKSGKRQSDLHALRDQTAISAADREAEEAGIVYIPLEPPTTSTSTSSSPDSSRRNLVGTLVNGAGLALNTLDTLALRLAPATSAANFLDTGGKATAATIKTSFKLLLADPRVSVVFVNIFGGLTLCDMIAEGILMAFRDVGVEKPVVVRLRGTNEQKGQRVLEEARLPIYVFDDYEEAVGKVGELVAKAVVNA</sequence>
<dbReference type="KEGG" id="bor:COCMIDRAFT_21918"/>
<dbReference type="HOGENOM" id="CLU_015460_0_0_1"/>
<dbReference type="OrthoDB" id="1664372at2759"/>
<dbReference type="InterPro" id="IPR016102">
    <property type="entry name" value="Succinyl-CoA_synth-like"/>
</dbReference>
<organism evidence="3 4">
    <name type="scientific">Bipolaris oryzae ATCC 44560</name>
    <dbReference type="NCBI Taxonomy" id="930090"/>
    <lineage>
        <taxon>Eukaryota</taxon>
        <taxon>Fungi</taxon>
        <taxon>Dikarya</taxon>
        <taxon>Ascomycota</taxon>
        <taxon>Pezizomycotina</taxon>
        <taxon>Dothideomycetes</taxon>
        <taxon>Pleosporomycetidae</taxon>
        <taxon>Pleosporales</taxon>
        <taxon>Pleosporineae</taxon>
        <taxon>Pleosporaceae</taxon>
        <taxon>Bipolaris</taxon>
    </lineage>
</organism>
<dbReference type="PANTHER" id="PTHR11117">
    <property type="entry name" value="SUCCINYL-COA LIGASE SUBUNIT ALPHA"/>
    <property type="match status" value="1"/>
</dbReference>
<dbReference type="Gene3D" id="3.40.50.720">
    <property type="entry name" value="NAD(P)-binding Rossmann-like Domain"/>
    <property type="match status" value="1"/>
</dbReference>
<dbReference type="STRING" id="930090.W6ZSV5"/>
<evidence type="ECO:0000313" key="3">
    <source>
        <dbReference type="EMBL" id="EUC50604.1"/>
    </source>
</evidence>
<dbReference type="FunFam" id="3.40.50.261:FF:000017">
    <property type="entry name" value="Succinyl-CoA synthetase subunit alpha"/>
    <property type="match status" value="1"/>
</dbReference>
<dbReference type="Pfam" id="PF02629">
    <property type="entry name" value="CoA_binding"/>
    <property type="match status" value="1"/>
</dbReference>
<dbReference type="SUPFAM" id="SSF51735">
    <property type="entry name" value="NAD(P)-binding Rossmann-fold domains"/>
    <property type="match status" value="1"/>
</dbReference>
<dbReference type="Gene3D" id="3.30.470.20">
    <property type="entry name" value="ATP-grasp fold, B domain"/>
    <property type="match status" value="1"/>
</dbReference>
<dbReference type="InterPro" id="IPR003781">
    <property type="entry name" value="CoA-bd"/>
</dbReference>
<feature type="domain" description="CoA-binding" evidence="2">
    <location>
        <begin position="45"/>
        <end position="140"/>
    </location>
</feature>
<dbReference type="GO" id="GO:0004776">
    <property type="term" value="F:succinate-CoA ligase (GDP-forming) activity"/>
    <property type="evidence" value="ECO:0007669"/>
    <property type="project" value="TreeGrafter"/>
</dbReference>
<dbReference type="GO" id="GO:0004775">
    <property type="term" value="F:succinate-CoA ligase (ADP-forming) activity"/>
    <property type="evidence" value="ECO:0007669"/>
    <property type="project" value="TreeGrafter"/>
</dbReference>
<dbReference type="PANTHER" id="PTHR11117:SF6">
    <property type="entry name" value="SYNTHETASE SUBUNIT ALPHA, PUTATIVE (AFU_ORTHOLOGUE AFUA_1G10830)-RELATED"/>
    <property type="match status" value="1"/>
</dbReference>
<dbReference type="RefSeq" id="XP_007682826.1">
    <property type="nucleotide sequence ID" value="XM_007684636.1"/>
</dbReference>
<dbReference type="FunFam" id="3.40.50.720:FF:000340">
    <property type="entry name" value="Succinyl-CoA synthetase subunit alpha"/>
    <property type="match status" value="1"/>
</dbReference>
<evidence type="ECO:0000313" key="4">
    <source>
        <dbReference type="Proteomes" id="UP000054032"/>
    </source>
</evidence>
<dbReference type="AlphaFoldDB" id="W6ZSV5"/>
<dbReference type="eggNOG" id="KOG2799">
    <property type="taxonomic scope" value="Eukaryota"/>
</dbReference>
<feature type="region of interest" description="Disordered" evidence="1">
    <location>
        <begin position="351"/>
        <end position="372"/>
    </location>
</feature>
<dbReference type="GO" id="GO:0006099">
    <property type="term" value="P:tricarboxylic acid cycle"/>
    <property type="evidence" value="ECO:0007669"/>
    <property type="project" value="TreeGrafter"/>
</dbReference>
<proteinExistence type="predicted"/>
<dbReference type="GeneID" id="19120138"/>
<dbReference type="InterPro" id="IPR005811">
    <property type="entry name" value="SUCC_ACL_C"/>
</dbReference>
<dbReference type="GO" id="GO:0009361">
    <property type="term" value="C:succinate-CoA ligase complex (ADP-forming)"/>
    <property type="evidence" value="ECO:0007669"/>
    <property type="project" value="TreeGrafter"/>
</dbReference>
<dbReference type="Pfam" id="PF00549">
    <property type="entry name" value="Ligase_CoA"/>
    <property type="match status" value="2"/>
</dbReference>
<dbReference type="EMBL" id="KI963922">
    <property type="protein sequence ID" value="EUC50604.1"/>
    <property type="molecule type" value="Genomic_DNA"/>
</dbReference>
<dbReference type="SUPFAM" id="SSF52210">
    <property type="entry name" value="Succinyl-CoA synthetase domains"/>
    <property type="match status" value="2"/>
</dbReference>
<dbReference type="InterPro" id="IPR036291">
    <property type="entry name" value="NAD(P)-bd_dom_sf"/>
</dbReference>
<dbReference type="Proteomes" id="UP000054032">
    <property type="component" value="Unassembled WGS sequence"/>
</dbReference>
<dbReference type="Gene3D" id="3.40.50.261">
    <property type="entry name" value="Succinyl-CoA synthetase domains"/>
    <property type="match status" value="2"/>
</dbReference>
<dbReference type="eggNOG" id="KOG1255">
    <property type="taxonomic scope" value="Eukaryota"/>
</dbReference>
<keyword evidence="4" id="KW-1185">Reference proteome</keyword>
<protein>
    <recommendedName>
        <fullName evidence="2">CoA-binding domain-containing protein</fullName>
    </recommendedName>
</protein>
<name>W6ZSV5_COCMI</name>
<gene>
    <name evidence="3" type="ORF">COCMIDRAFT_21918</name>
</gene>
<dbReference type="GO" id="GO:0005739">
    <property type="term" value="C:mitochondrion"/>
    <property type="evidence" value="ECO:0007669"/>
    <property type="project" value="TreeGrafter"/>
</dbReference>
<dbReference type="SMART" id="SM00881">
    <property type="entry name" value="CoA_binding"/>
    <property type="match status" value="1"/>
</dbReference>
<dbReference type="PRINTS" id="PR01798">
    <property type="entry name" value="SCOASYNTHASE"/>
</dbReference>